<dbReference type="EMBL" id="PDES01000015">
    <property type="protein sequence ID" value="RRQ81549.1"/>
    <property type="molecule type" value="Genomic_DNA"/>
</dbReference>
<reference evidence="1 2" key="1">
    <citation type="submission" date="2017-10" db="EMBL/GenBank/DDBJ databases">
        <title>Draft genome of actinobacteria isolated from guarana (Paullinia cupana (Mart.) Ducke.</title>
        <authorList>
            <person name="Siqueira K.A."/>
            <person name="Liotti R.G."/>
            <person name="Mendes T.A."/>
            <person name="Soares M.A."/>
        </authorList>
    </citation>
    <scope>NUCLEOTIDE SEQUENCE [LARGE SCALE GENOMIC DNA]</scope>
    <source>
        <strain evidence="1 2">199</strain>
    </source>
</reference>
<keyword evidence="2" id="KW-1185">Reference proteome</keyword>
<dbReference type="AlphaFoldDB" id="A0A3R8S876"/>
<protein>
    <submittedName>
        <fullName evidence="1">DNA-binding protein</fullName>
    </submittedName>
</protein>
<dbReference type="Proteomes" id="UP000276379">
    <property type="component" value="Unassembled WGS sequence"/>
</dbReference>
<evidence type="ECO:0000313" key="2">
    <source>
        <dbReference type="Proteomes" id="UP000276379"/>
    </source>
</evidence>
<name>A0A3R8S876_9ACTN</name>
<accession>A0A3R8S876</accession>
<dbReference type="RefSeq" id="WP_125214714.1">
    <property type="nucleotide sequence ID" value="NZ_PDES01000015.1"/>
</dbReference>
<dbReference type="GO" id="GO:0003677">
    <property type="term" value="F:DNA binding"/>
    <property type="evidence" value="ECO:0007669"/>
    <property type="project" value="UniProtKB-KW"/>
</dbReference>
<evidence type="ECO:0000313" key="1">
    <source>
        <dbReference type="EMBL" id="RRQ81549.1"/>
    </source>
</evidence>
<gene>
    <name evidence="1" type="ORF">CQW44_30580</name>
</gene>
<sequence>MPPGYVSAADAAYYAGVPVGTIWRWASEGRIGKTGRGKVAGYCVWDLPKGRRDEYTRELLEPGAAPPLPAGVRAA</sequence>
<comment type="caution">
    <text evidence="1">The sequence shown here is derived from an EMBL/GenBank/DDBJ whole genome shotgun (WGS) entry which is preliminary data.</text>
</comment>
<keyword evidence="1" id="KW-0238">DNA-binding</keyword>
<proteinExistence type="predicted"/>
<organism evidence="1 2">
    <name type="scientific">Streptomyces griseofuscus</name>
    <dbReference type="NCBI Taxonomy" id="146922"/>
    <lineage>
        <taxon>Bacteria</taxon>
        <taxon>Bacillati</taxon>
        <taxon>Actinomycetota</taxon>
        <taxon>Actinomycetes</taxon>
        <taxon>Kitasatosporales</taxon>
        <taxon>Streptomycetaceae</taxon>
        <taxon>Streptomyces</taxon>
    </lineage>
</organism>